<feature type="transmembrane region" description="Helical" evidence="6">
    <location>
        <begin position="159"/>
        <end position="181"/>
    </location>
</feature>
<comment type="caution">
    <text evidence="7">The sequence shown here is derived from an EMBL/GenBank/DDBJ whole genome shotgun (WGS) entry which is preliminary data.</text>
</comment>
<keyword evidence="2" id="KW-1003">Cell membrane</keyword>
<dbReference type="InterPro" id="IPR050367">
    <property type="entry name" value="APC_superfamily"/>
</dbReference>
<feature type="transmembrane region" description="Helical" evidence="6">
    <location>
        <begin position="89"/>
        <end position="113"/>
    </location>
</feature>
<evidence type="ECO:0000256" key="2">
    <source>
        <dbReference type="ARBA" id="ARBA00022475"/>
    </source>
</evidence>
<evidence type="ECO:0000313" key="8">
    <source>
        <dbReference type="Proteomes" id="UP000232122"/>
    </source>
</evidence>
<keyword evidence="5 6" id="KW-0472">Membrane</keyword>
<dbReference type="Pfam" id="PF13520">
    <property type="entry name" value="AA_permease_2"/>
    <property type="match status" value="1"/>
</dbReference>
<dbReference type="InterPro" id="IPR002293">
    <property type="entry name" value="AA/rel_permease1"/>
</dbReference>
<dbReference type="PANTHER" id="PTHR42770">
    <property type="entry name" value="AMINO ACID TRANSPORTER-RELATED"/>
    <property type="match status" value="1"/>
</dbReference>
<reference evidence="7 8" key="1">
    <citation type="journal article" date="2018" name="Microb. Genom.">
        <title>Deciphering the unexplored Leptospira diversity from soils uncovers genomic evolution to virulence.</title>
        <authorList>
            <person name="Thibeaux R."/>
            <person name="Iraola G."/>
            <person name="Ferres I."/>
            <person name="Bierque E."/>
            <person name="Girault D."/>
            <person name="Soupe-Gilbert M.E."/>
            <person name="Picardeau M."/>
            <person name="Goarant C."/>
        </authorList>
    </citation>
    <scope>NUCLEOTIDE SEQUENCE [LARGE SCALE GENOMIC DNA]</scope>
    <source>
        <strain evidence="7 8">ATI7-C-A5</strain>
    </source>
</reference>
<dbReference type="GO" id="GO:0022857">
    <property type="term" value="F:transmembrane transporter activity"/>
    <property type="evidence" value="ECO:0007669"/>
    <property type="project" value="InterPro"/>
</dbReference>
<evidence type="ECO:0000256" key="4">
    <source>
        <dbReference type="ARBA" id="ARBA00022989"/>
    </source>
</evidence>
<evidence type="ECO:0000256" key="5">
    <source>
        <dbReference type="ARBA" id="ARBA00023136"/>
    </source>
</evidence>
<gene>
    <name evidence="7" type="ORF">CH379_004255</name>
</gene>
<evidence type="ECO:0000313" key="7">
    <source>
        <dbReference type="EMBL" id="MDV6234841.1"/>
    </source>
</evidence>
<dbReference type="AlphaFoldDB" id="A0AAE4QLR2"/>
<feature type="transmembrane region" description="Helical" evidence="6">
    <location>
        <begin position="327"/>
        <end position="346"/>
    </location>
</feature>
<feature type="transmembrane region" description="Helical" evidence="6">
    <location>
        <begin position="20"/>
        <end position="41"/>
    </location>
</feature>
<dbReference type="EMBL" id="NPEF02000003">
    <property type="protein sequence ID" value="MDV6234841.1"/>
    <property type="molecule type" value="Genomic_DNA"/>
</dbReference>
<evidence type="ECO:0000256" key="1">
    <source>
        <dbReference type="ARBA" id="ARBA00004651"/>
    </source>
</evidence>
<dbReference type="PIRSF" id="PIRSF006060">
    <property type="entry name" value="AA_transporter"/>
    <property type="match status" value="1"/>
</dbReference>
<proteinExistence type="predicted"/>
<dbReference type="GO" id="GO:0005886">
    <property type="term" value="C:plasma membrane"/>
    <property type="evidence" value="ECO:0007669"/>
    <property type="project" value="UniProtKB-SubCell"/>
</dbReference>
<accession>A0AAE4QLR2</accession>
<feature type="transmembrane region" description="Helical" evidence="6">
    <location>
        <begin position="352"/>
        <end position="371"/>
    </location>
</feature>
<protein>
    <submittedName>
        <fullName evidence="7">APC family permease</fullName>
    </submittedName>
</protein>
<keyword evidence="4 6" id="KW-1133">Transmembrane helix</keyword>
<feature type="transmembrane region" description="Helical" evidence="6">
    <location>
        <begin position="133"/>
        <end position="152"/>
    </location>
</feature>
<evidence type="ECO:0000256" key="6">
    <source>
        <dbReference type="SAM" id="Phobius"/>
    </source>
</evidence>
<feature type="transmembrane region" description="Helical" evidence="6">
    <location>
        <begin position="392"/>
        <end position="410"/>
    </location>
</feature>
<dbReference type="Proteomes" id="UP000232122">
    <property type="component" value="Unassembled WGS sequence"/>
</dbReference>
<keyword evidence="8" id="KW-1185">Reference proteome</keyword>
<feature type="transmembrane region" description="Helical" evidence="6">
    <location>
        <begin position="53"/>
        <end position="77"/>
    </location>
</feature>
<dbReference type="RefSeq" id="WP_165783798.1">
    <property type="nucleotide sequence ID" value="NZ_NPEF02000003.1"/>
</dbReference>
<dbReference type="PANTHER" id="PTHR42770:SF11">
    <property type="entry name" value="INNER MEMBRANE TRANSPORT PROTEIN YBAT"/>
    <property type="match status" value="1"/>
</dbReference>
<comment type="subcellular location">
    <subcellularLocation>
        <location evidence="1">Cell membrane</location>
        <topology evidence="1">Multi-pass membrane protein</topology>
    </subcellularLocation>
</comment>
<feature type="transmembrane region" description="Helical" evidence="6">
    <location>
        <begin position="274"/>
        <end position="306"/>
    </location>
</feature>
<name>A0AAE4QLR2_9LEPT</name>
<feature type="transmembrane region" description="Helical" evidence="6">
    <location>
        <begin position="416"/>
        <end position="434"/>
    </location>
</feature>
<evidence type="ECO:0000256" key="3">
    <source>
        <dbReference type="ARBA" id="ARBA00022692"/>
    </source>
</evidence>
<sequence>MGSAQKRDFPKSKTGQISLFGLTCMAIGLTIGGGVFVLSGIVGTSTGRYLPFLYALAAIPMFLAIVPVAALGAVLPANGGNYFYPSRLLSPWIAFTAIWFFIVTACLGQMPLFCFATADLLVSFTGFSKTTSAFGILTFFYLLNLAGLRSVVRFQTLMVVLLVGGLAFYALSASFVFPPSLPNVEEFPGWKKILYGVSLLTFTYFGSNAIVELGTDTDNPGRNLFRAFIVSFPVVAILYAGVAFASTGYLSSGSAVLPKNIVFESAGRVFSAEIYSIFMILCPGLALATSINGLFLILTASVEFVIEDGIFPKFLNRNFGFFRSKPILSTAFYAVSALALFGDWNLETLASYSTLGWLLLFLPLLFVFIRLERRVPRDFDPRFPLPRRFLRFAAYAGIVFILGFAFFLLADLFEQGRIVLLPFFLVSGAVYFLLKKGRGVGAGVGFISGEKMDAFIKSNLSEKNG</sequence>
<dbReference type="Gene3D" id="1.20.1740.10">
    <property type="entry name" value="Amino acid/polyamine transporter I"/>
    <property type="match status" value="1"/>
</dbReference>
<keyword evidence="3 6" id="KW-0812">Transmembrane</keyword>
<feature type="transmembrane region" description="Helical" evidence="6">
    <location>
        <begin position="193"/>
        <end position="211"/>
    </location>
</feature>
<organism evidence="7 8">
    <name type="scientific">Leptospira ellisii</name>
    <dbReference type="NCBI Taxonomy" id="2023197"/>
    <lineage>
        <taxon>Bacteria</taxon>
        <taxon>Pseudomonadati</taxon>
        <taxon>Spirochaetota</taxon>
        <taxon>Spirochaetia</taxon>
        <taxon>Leptospirales</taxon>
        <taxon>Leptospiraceae</taxon>
        <taxon>Leptospira</taxon>
    </lineage>
</organism>
<feature type="transmembrane region" description="Helical" evidence="6">
    <location>
        <begin position="223"/>
        <end position="245"/>
    </location>
</feature>